<dbReference type="SUPFAM" id="SSF48508">
    <property type="entry name" value="Nuclear receptor ligand-binding domain"/>
    <property type="match status" value="1"/>
</dbReference>
<organism evidence="12 13">
    <name type="scientific">Dreissena polymorpha</name>
    <name type="common">Zebra mussel</name>
    <name type="synonym">Mytilus polymorpha</name>
    <dbReference type="NCBI Taxonomy" id="45954"/>
    <lineage>
        <taxon>Eukaryota</taxon>
        <taxon>Metazoa</taxon>
        <taxon>Spiralia</taxon>
        <taxon>Lophotrochozoa</taxon>
        <taxon>Mollusca</taxon>
        <taxon>Bivalvia</taxon>
        <taxon>Autobranchia</taxon>
        <taxon>Heteroconchia</taxon>
        <taxon>Euheterodonta</taxon>
        <taxon>Imparidentia</taxon>
        <taxon>Neoheterodontei</taxon>
        <taxon>Myida</taxon>
        <taxon>Dreissenoidea</taxon>
        <taxon>Dreissenidae</taxon>
        <taxon>Dreissena</taxon>
    </lineage>
</organism>
<comment type="similarity">
    <text evidence="2">Belongs to the nuclear hormone receptor family. NR1 subfamily.</text>
</comment>
<dbReference type="Proteomes" id="UP000828390">
    <property type="component" value="Unassembled WGS sequence"/>
</dbReference>
<dbReference type="CDD" id="cd06929">
    <property type="entry name" value="NR_LBD_F1"/>
    <property type="match status" value="1"/>
</dbReference>
<dbReference type="PRINTS" id="PR00398">
    <property type="entry name" value="STRDHORMONER"/>
</dbReference>
<keyword evidence="13" id="KW-1185">Reference proteome</keyword>
<gene>
    <name evidence="12" type="ORF">DPMN_090860</name>
</gene>
<evidence type="ECO:0000256" key="1">
    <source>
        <dbReference type="ARBA" id="ARBA00004123"/>
    </source>
</evidence>
<evidence type="ECO:0000256" key="8">
    <source>
        <dbReference type="ARBA" id="ARBA00023163"/>
    </source>
</evidence>
<evidence type="ECO:0000256" key="7">
    <source>
        <dbReference type="ARBA" id="ARBA00023125"/>
    </source>
</evidence>
<dbReference type="Gene3D" id="1.10.565.10">
    <property type="entry name" value="Retinoid X Receptor"/>
    <property type="match status" value="1"/>
</dbReference>
<dbReference type="GO" id="GO:0004879">
    <property type="term" value="F:nuclear receptor activity"/>
    <property type="evidence" value="ECO:0007669"/>
    <property type="project" value="InterPro"/>
</dbReference>
<keyword evidence="7" id="KW-0238">DNA-binding</keyword>
<dbReference type="EMBL" id="JAIWYP010000003">
    <property type="protein sequence ID" value="KAH3848493.1"/>
    <property type="molecule type" value="Genomic_DNA"/>
</dbReference>
<dbReference type="PROSITE" id="PS51843">
    <property type="entry name" value="NR_LBD"/>
    <property type="match status" value="1"/>
</dbReference>
<dbReference type="InterPro" id="IPR035500">
    <property type="entry name" value="NHR-like_dom_sf"/>
</dbReference>
<keyword evidence="6" id="KW-0805">Transcription regulation</keyword>
<keyword evidence="3" id="KW-0479">Metal-binding</keyword>
<evidence type="ECO:0000256" key="6">
    <source>
        <dbReference type="ARBA" id="ARBA00023015"/>
    </source>
</evidence>
<feature type="compositionally biased region" description="Polar residues" evidence="10">
    <location>
        <begin position="106"/>
        <end position="117"/>
    </location>
</feature>
<dbReference type="InterPro" id="IPR000536">
    <property type="entry name" value="Nucl_hrmn_rcpt_lig-bd"/>
</dbReference>
<dbReference type="GO" id="GO:0000978">
    <property type="term" value="F:RNA polymerase II cis-regulatory region sequence-specific DNA binding"/>
    <property type="evidence" value="ECO:0007669"/>
    <property type="project" value="TreeGrafter"/>
</dbReference>
<evidence type="ECO:0000259" key="11">
    <source>
        <dbReference type="PROSITE" id="PS51843"/>
    </source>
</evidence>
<feature type="compositionally biased region" description="Low complexity" evidence="10">
    <location>
        <begin position="32"/>
        <end position="55"/>
    </location>
</feature>
<keyword evidence="4" id="KW-0863">Zinc-finger</keyword>
<comment type="caution">
    <text evidence="12">The sequence shown here is derived from an EMBL/GenBank/DDBJ whole genome shotgun (WGS) entry which is preliminary data.</text>
</comment>
<dbReference type="GO" id="GO:0008270">
    <property type="term" value="F:zinc ion binding"/>
    <property type="evidence" value="ECO:0007669"/>
    <property type="project" value="UniProtKB-KW"/>
</dbReference>
<dbReference type="InterPro" id="IPR001728">
    <property type="entry name" value="ThyrH_rcpt"/>
</dbReference>
<feature type="compositionally biased region" description="Polar residues" evidence="10">
    <location>
        <begin position="124"/>
        <end position="143"/>
    </location>
</feature>
<dbReference type="GO" id="GO:0005634">
    <property type="term" value="C:nucleus"/>
    <property type="evidence" value="ECO:0007669"/>
    <property type="project" value="UniProtKB-SubCell"/>
</dbReference>
<dbReference type="AlphaFoldDB" id="A0A9D4KZE0"/>
<dbReference type="PANTHER" id="PTHR45805:SF2">
    <property type="entry name" value="NUCLEAR HORMONE RECEPTOR HR3-RELATED"/>
    <property type="match status" value="1"/>
</dbReference>
<dbReference type="SMART" id="SM00430">
    <property type="entry name" value="HOLI"/>
    <property type="match status" value="1"/>
</dbReference>
<evidence type="ECO:0000256" key="4">
    <source>
        <dbReference type="ARBA" id="ARBA00022771"/>
    </source>
</evidence>
<reference evidence="12" key="2">
    <citation type="submission" date="2020-11" db="EMBL/GenBank/DDBJ databases">
        <authorList>
            <person name="McCartney M.A."/>
            <person name="Auch B."/>
            <person name="Kono T."/>
            <person name="Mallez S."/>
            <person name="Becker A."/>
            <person name="Gohl D.M."/>
            <person name="Silverstein K.A.T."/>
            <person name="Koren S."/>
            <person name="Bechman K.B."/>
            <person name="Herman A."/>
            <person name="Abrahante J.E."/>
            <person name="Garbe J."/>
        </authorList>
    </citation>
    <scope>NUCLEOTIDE SEQUENCE</scope>
    <source>
        <strain evidence="12">Duluth1</strain>
        <tissue evidence="12">Whole animal</tissue>
    </source>
</reference>
<proteinExistence type="inferred from homology"/>
<name>A0A9D4KZE0_DREPO</name>
<evidence type="ECO:0000256" key="9">
    <source>
        <dbReference type="ARBA" id="ARBA00023170"/>
    </source>
</evidence>
<dbReference type="PANTHER" id="PTHR45805">
    <property type="entry name" value="NUCLEAR HORMONE RECEPTOR HR3-RELATED"/>
    <property type="match status" value="1"/>
</dbReference>
<comment type="subcellular location">
    <subcellularLocation>
        <location evidence="1">Nucleus</location>
    </subcellularLocation>
</comment>
<evidence type="ECO:0000256" key="5">
    <source>
        <dbReference type="ARBA" id="ARBA00022833"/>
    </source>
</evidence>
<reference evidence="12" key="1">
    <citation type="journal article" date="2019" name="bioRxiv">
        <title>The Genome of the Zebra Mussel, Dreissena polymorpha: A Resource for Invasive Species Research.</title>
        <authorList>
            <person name="McCartney M.A."/>
            <person name="Auch B."/>
            <person name="Kono T."/>
            <person name="Mallez S."/>
            <person name="Zhang Y."/>
            <person name="Obille A."/>
            <person name="Becker A."/>
            <person name="Abrahante J.E."/>
            <person name="Garbe J."/>
            <person name="Badalamenti J.P."/>
            <person name="Herman A."/>
            <person name="Mangelson H."/>
            <person name="Liachko I."/>
            <person name="Sullivan S."/>
            <person name="Sone E.D."/>
            <person name="Koren S."/>
            <person name="Silverstein K.A.T."/>
            <person name="Beckman K.B."/>
            <person name="Gohl D.M."/>
        </authorList>
    </citation>
    <scope>NUCLEOTIDE SEQUENCE</scope>
    <source>
        <strain evidence="12">Duluth1</strain>
        <tissue evidence="12">Whole animal</tissue>
    </source>
</reference>
<evidence type="ECO:0000256" key="2">
    <source>
        <dbReference type="ARBA" id="ARBA00008092"/>
    </source>
</evidence>
<sequence length="490" mass="55828">MADLESLLLQNGAFKSDLMQSFVQTAQRSNRENQQNMNTNDNRNNNQNDPNGNTGFESGDTSSVTNIDPKAIMNRNRQSKDTKMGIIENTLDNIRLDSDRQDTLRTENLTSPPTTTRDFGLISPTDTTNETQLKQGPQLDNGQYSKMGNNNMTALPQMTAATPMSVMSELSPEMLRMMPDMMAMMKNMDPTKMMEGMSKMPDMSAMHFTDADANANEIDVERILEEVKQVPSLLRQQLINLVVDTVGVAHLETVTPTRKKVAEANEKFLMKVRSGMMPDMSKMPIDPRKIWEKFVGSMVYEITQVIRFCKKLPGFGEIRQEDQIVLIKTGSFEILLNRMCLLVDSVNMEMFDPTMEMKSPREMIKKMPMGFFVVEFFNIAALINPLNLTDEEVGLLSACLIMSPEREGLENVAAIEKLHALFLQSLFFEMRKNHNDFENKFARLLGIIPEFRQINRKHSSMLKALKQNKDPVMDEYPPLPKELYDVDKTE</sequence>
<keyword evidence="9" id="KW-0675">Receptor</keyword>
<dbReference type="Pfam" id="PF00104">
    <property type="entry name" value="Hormone_recep"/>
    <property type="match status" value="1"/>
</dbReference>
<keyword evidence="5" id="KW-0862">Zinc</keyword>
<feature type="region of interest" description="Disordered" evidence="10">
    <location>
        <begin position="25"/>
        <end position="85"/>
    </location>
</feature>
<dbReference type="OrthoDB" id="5771769at2759"/>
<feature type="domain" description="NR LBD" evidence="11">
    <location>
        <begin position="253"/>
        <end position="484"/>
    </location>
</feature>
<dbReference type="PRINTS" id="PR00546">
    <property type="entry name" value="THYROIDHORMR"/>
</dbReference>
<keyword evidence="8" id="KW-0804">Transcription</keyword>
<protein>
    <recommendedName>
        <fullName evidence="11">NR LBD domain-containing protein</fullName>
    </recommendedName>
</protein>
<evidence type="ECO:0000313" key="12">
    <source>
        <dbReference type="EMBL" id="KAH3848493.1"/>
    </source>
</evidence>
<feature type="region of interest" description="Disordered" evidence="10">
    <location>
        <begin position="105"/>
        <end position="143"/>
    </location>
</feature>
<dbReference type="InterPro" id="IPR001723">
    <property type="entry name" value="Nuclear_hrmn_rcpt"/>
</dbReference>
<accession>A0A9D4KZE0</accession>
<evidence type="ECO:0000256" key="10">
    <source>
        <dbReference type="SAM" id="MobiDB-lite"/>
    </source>
</evidence>
<evidence type="ECO:0000313" key="13">
    <source>
        <dbReference type="Proteomes" id="UP000828390"/>
    </source>
</evidence>
<evidence type="ECO:0000256" key="3">
    <source>
        <dbReference type="ARBA" id="ARBA00022723"/>
    </source>
</evidence>